<dbReference type="Proteomes" id="UP000199600">
    <property type="component" value="Unassembled WGS sequence"/>
</dbReference>
<dbReference type="AlphaFoldDB" id="A0A1A8XV82"/>
<evidence type="ECO:0000313" key="2">
    <source>
        <dbReference type="Proteomes" id="UP000199600"/>
    </source>
</evidence>
<sequence length="51" mass="5692">MLANVNLQGKQHDLQATEVNTQDSHSTQIIVLCNTNFKNTTDTNLAFSMLQ</sequence>
<keyword evidence="2" id="KW-1185">Reference proteome</keyword>
<proteinExistence type="predicted"/>
<protein>
    <submittedName>
        <fullName evidence="1">Uncharacterized protein</fullName>
    </submittedName>
</protein>
<dbReference type="EMBL" id="FLQY01000163">
    <property type="protein sequence ID" value="SBT07878.1"/>
    <property type="molecule type" value="Genomic_DNA"/>
</dbReference>
<evidence type="ECO:0000313" key="1">
    <source>
        <dbReference type="EMBL" id="SBT07878.1"/>
    </source>
</evidence>
<gene>
    <name evidence="1" type="ORF">PROAA_2450003</name>
</gene>
<name>A0A1A8XV82_9RHOO</name>
<organism evidence="1 2">
    <name type="scientific">Candidatus Propionivibrio aalborgensis</name>
    <dbReference type="NCBI Taxonomy" id="1860101"/>
    <lineage>
        <taxon>Bacteria</taxon>
        <taxon>Pseudomonadati</taxon>
        <taxon>Pseudomonadota</taxon>
        <taxon>Betaproteobacteria</taxon>
        <taxon>Rhodocyclales</taxon>
        <taxon>Rhodocyclaceae</taxon>
        <taxon>Propionivibrio</taxon>
    </lineage>
</organism>
<reference evidence="1 2" key="1">
    <citation type="submission" date="2016-06" db="EMBL/GenBank/DDBJ databases">
        <authorList>
            <person name="Kjaerup R.B."/>
            <person name="Dalgaard T.S."/>
            <person name="Juul-Madsen H.R."/>
        </authorList>
    </citation>
    <scope>NUCLEOTIDE SEQUENCE [LARGE SCALE GENOMIC DNA]</scope>
    <source>
        <strain evidence="1">2</strain>
    </source>
</reference>
<accession>A0A1A8XV82</accession>